<dbReference type="InterPro" id="IPR001370">
    <property type="entry name" value="BIR_rpt"/>
</dbReference>
<dbReference type="Proteomes" id="UP000682733">
    <property type="component" value="Unassembled WGS sequence"/>
</dbReference>
<gene>
    <name evidence="1" type="ORF">OVA965_LOCUS8471</name>
    <name evidence="3" type="ORF">SRO942_LOCUS43272</name>
    <name evidence="2" type="ORF">TMI583_LOCUS8467</name>
</gene>
<protein>
    <submittedName>
        <fullName evidence="3">Uncharacterized protein</fullName>
    </submittedName>
</protein>
<dbReference type="AlphaFoldDB" id="A0A8S2X1H4"/>
<name>A0A8S2X1H4_9BILA</name>
<evidence type="ECO:0000313" key="3">
    <source>
        <dbReference type="EMBL" id="CAF4470811.1"/>
    </source>
</evidence>
<dbReference type="EMBL" id="CAJOBA010002863">
    <property type="protein sequence ID" value="CAF3662128.1"/>
    <property type="molecule type" value="Genomic_DNA"/>
</dbReference>
<organism evidence="3 4">
    <name type="scientific">Didymodactylos carnosus</name>
    <dbReference type="NCBI Taxonomy" id="1234261"/>
    <lineage>
        <taxon>Eukaryota</taxon>
        <taxon>Metazoa</taxon>
        <taxon>Spiralia</taxon>
        <taxon>Gnathifera</taxon>
        <taxon>Rotifera</taxon>
        <taxon>Eurotatoria</taxon>
        <taxon>Bdelloidea</taxon>
        <taxon>Philodinida</taxon>
        <taxon>Philodinidae</taxon>
        <taxon>Didymodactylos</taxon>
    </lineage>
</organism>
<dbReference type="Proteomes" id="UP000677228">
    <property type="component" value="Unassembled WGS sequence"/>
</dbReference>
<reference evidence="3" key="1">
    <citation type="submission" date="2021-02" db="EMBL/GenBank/DDBJ databases">
        <authorList>
            <person name="Nowell W R."/>
        </authorList>
    </citation>
    <scope>NUCLEOTIDE SEQUENCE</scope>
</reference>
<comment type="caution">
    <text evidence="3">The sequence shown here is derived from an EMBL/GenBank/DDBJ whole genome shotgun (WGS) entry which is preliminary data.</text>
</comment>
<dbReference type="Proteomes" id="UP000681722">
    <property type="component" value="Unassembled WGS sequence"/>
</dbReference>
<dbReference type="Pfam" id="PF00653">
    <property type="entry name" value="BIR"/>
    <property type="match status" value="1"/>
</dbReference>
<dbReference type="SUPFAM" id="SSF57924">
    <property type="entry name" value="Inhibitor of apoptosis (IAP) repeat"/>
    <property type="match status" value="1"/>
</dbReference>
<proteinExistence type="predicted"/>
<sequence>MDEREDKKDICRFFNVNQFTKTEEKESDAETIQELTSNHTTKTAVDESSVIRNTVQRVYSIINSGKHLLLSLIIVRDCYFKPVLEDEKQVMIGIAQQIVEEVGIEIARKVLEKTYIKWNHILPSKKSMIEAGWFYSGKKDLVICIYCAKKEKCALDNDDCFRSRQVTELKSKGYSLDGGA</sequence>
<dbReference type="OrthoDB" id="5855668at2759"/>
<dbReference type="EMBL" id="CAJNOK010002862">
    <property type="protein sequence ID" value="CAF0878007.1"/>
    <property type="molecule type" value="Genomic_DNA"/>
</dbReference>
<dbReference type="Gene3D" id="1.10.1170.10">
    <property type="entry name" value="Inhibitor Of Apoptosis Protein (2mihbC-IAP-1), Chain A"/>
    <property type="match status" value="1"/>
</dbReference>
<evidence type="ECO:0000313" key="4">
    <source>
        <dbReference type="Proteomes" id="UP000681722"/>
    </source>
</evidence>
<evidence type="ECO:0000313" key="2">
    <source>
        <dbReference type="EMBL" id="CAF3662128.1"/>
    </source>
</evidence>
<evidence type="ECO:0000313" key="1">
    <source>
        <dbReference type="EMBL" id="CAF0878007.1"/>
    </source>
</evidence>
<dbReference type="EMBL" id="CAJOBC010101015">
    <property type="protein sequence ID" value="CAF4470811.1"/>
    <property type="molecule type" value="Genomic_DNA"/>
</dbReference>
<accession>A0A8S2X1H4</accession>